<keyword evidence="3" id="KW-1185">Reference proteome</keyword>
<accession>A0AAV7LTK7</accession>
<protein>
    <submittedName>
        <fullName evidence="2">Uncharacterized protein</fullName>
    </submittedName>
</protein>
<evidence type="ECO:0000313" key="2">
    <source>
        <dbReference type="EMBL" id="KAJ1094462.1"/>
    </source>
</evidence>
<sequence length="79" mass="9296">MERLRVLVNTRHQRTTPRKIYPKISRQKHSRNAEASSTKPQSRTKSRTEVVRPTWCLKESSYGFGTQMERTRGHKLSVL</sequence>
<feature type="compositionally biased region" description="Basic residues" evidence="1">
    <location>
        <begin position="11"/>
        <end position="30"/>
    </location>
</feature>
<feature type="region of interest" description="Disordered" evidence="1">
    <location>
        <begin position="1"/>
        <end position="50"/>
    </location>
</feature>
<feature type="compositionally biased region" description="Polar residues" evidence="1">
    <location>
        <begin position="33"/>
        <end position="43"/>
    </location>
</feature>
<comment type="caution">
    <text evidence="2">The sequence shown here is derived from an EMBL/GenBank/DDBJ whole genome shotgun (WGS) entry which is preliminary data.</text>
</comment>
<dbReference type="EMBL" id="JANPWB010000015">
    <property type="protein sequence ID" value="KAJ1094462.1"/>
    <property type="molecule type" value="Genomic_DNA"/>
</dbReference>
<name>A0AAV7LTK7_PLEWA</name>
<evidence type="ECO:0000313" key="3">
    <source>
        <dbReference type="Proteomes" id="UP001066276"/>
    </source>
</evidence>
<evidence type="ECO:0000256" key="1">
    <source>
        <dbReference type="SAM" id="MobiDB-lite"/>
    </source>
</evidence>
<reference evidence="2" key="1">
    <citation type="journal article" date="2022" name="bioRxiv">
        <title>Sequencing and chromosome-scale assembly of the giantPleurodeles waltlgenome.</title>
        <authorList>
            <person name="Brown T."/>
            <person name="Elewa A."/>
            <person name="Iarovenko S."/>
            <person name="Subramanian E."/>
            <person name="Araus A.J."/>
            <person name="Petzold A."/>
            <person name="Susuki M."/>
            <person name="Suzuki K.-i.T."/>
            <person name="Hayashi T."/>
            <person name="Toyoda A."/>
            <person name="Oliveira C."/>
            <person name="Osipova E."/>
            <person name="Leigh N.D."/>
            <person name="Simon A."/>
            <person name="Yun M.H."/>
        </authorList>
    </citation>
    <scope>NUCLEOTIDE SEQUENCE</scope>
    <source>
        <strain evidence="2">20211129_DDA</strain>
        <tissue evidence="2">Liver</tissue>
    </source>
</reference>
<proteinExistence type="predicted"/>
<dbReference type="Proteomes" id="UP001066276">
    <property type="component" value="Chromosome 11"/>
</dbReference>
<dbReference type="AlphaFoldDB" id="A0AAV7LTK7"/>
<gene>
    <name evidence="2" type="ORF">NDU88_007537</name>
</gene>
<organism evidence="2 3">
    <name type="scientific">Pleurodeles waltl</name>
    <name type="common">Iberian ribbed newt</name>
    <dbReference type="NCBI Taxonomy" id="8319"/>
    <lineage>
        <taxon>Eukaryota</taxon>
        <taxon>Metazoa</taxon>
        <taxon>Chordata</taxon>
        <taxon>Craniata</taxon>
        <taxon>Vertebrata</taxon>
        <taxon>Euteleostomi</taxon>
        <taxon>Amphibia</taxon>
        <taxon>Batrachia</taxon>
        <taxon>Caudata</taxon>
        <taxon>Salamandroidea</taxon>
        <taxon>Salamandridae</taxon>
        <taxon>Pleurodelinae</taxon>
        <taxon>Pleurodeles</taxon>
    </lineage>
</organism>